<keyword evidence="4" id="KW-1185">Reference proteome</keyword>
<feature type="signal peptide" evidence="2">
    <location>
        <begin position="1"/>
        <end position="19"/>
    </location>
</feature>
<dbReference type="Proteomes" id="UP000054564">
    <property type="component" value="Unassembled WGS sequence"/>
</dbReference>
<organism evidence="3 4">
    <name type="scientific">Puccinia striiformis f. sp. tritici PST-78</name>
    <dbReference type="NCBI Taxonomy" id="1165861"/>
    <lineage>
        <taxon>Eukaryota</taxon>
        <taxon>Fungi</taxon>
        <taxon>Dikarya</taxon>
        <taxon>Basidiomycota</taxon>
        <taxon>Pucciniomycotina</taxon>
        <taxon>Pucciniomycetes</taxon>
        <taxon>Pucciniales</taxon>
        <taxon>Pucciniaceae</taxon>
        <taxon>Puccinia</taxon>
    </lineage>
</organism>
<name>A0A0L0VY54_9BASI</name>
<evidence type="ECO:0000256" key="1">
    <source>
        <dbReference type="SAM" id="MobiDB-lite"/>
    </source>
</evidence>
<dbReference type="AlphaFoldDB" id="A0A0L0VY54"/>
<sequence>MRNLIVFLLSLSHALFASCLEQNGSMITNYSRPDGFEELSPPVQQQPYASSAKTAGPSGTLVQPKGGAVFKNHVGAVGNVEVIYRGVSDGNDVGARTCTIDLHLLPVSKASQTKSFNLARSDAIHLSYGLRPHDSGSSQPIWANFVPPPGACGDFHLVVYERQLYKVRQ</sequence>
<dbReference type="PROSITE" id="PS51257">
    <property type="entry name" value="PROKAR_LIPOPROTEIN"/>
    <property type="match status" value="1"/>
</dbReference>
<evidence type="ECO:0008006" key="5">
    <source>
        <dbReference type="Google" id="ProtNLM"/>
    </source>
</evidence>
<feature type="compositionally biased region" description="Polar residues" evidence="1">
    <location>
        <begin position="42"/>
        <end position="53"/>
    </location>
</feature>
<feature type="region of interest" description="Disordered" evidence="1">
    <location>
        <begin position="37"/>
        <end position="57"/>
    </location>
</feature>
<proteinExistence type="predicted"/>
<reference evidence="4" key="1">
    <citation type="submission" date="2014-03" db="EMBL/GenBank/DDBJ databases">
        <title>The Genome Sequence of Puccinia striiformis f. sp. tritici PST-78.</title>
        <authorList>
            <consortium name="The Broad Institute Genome Sequencing Platform"/>
            <person name="Cuomo C."/>
            <person name="Hulbert S."/>
            <person name="Chen X."/>
            <person name="Walker B."/>
            <person name="Young S.K."/>
            <person name="Zeng Q."/>
            <person name="Gargeya S."/>
            <person name="Fitzgerald M."/>
            <person name="Haas B."/>
            <person name="Abouelleil A."/>
            <person name="Alvarado L."/>
            <person name="Arachchi H.M."/>
            <person name="Berlin A.M."/>
            <person name="Chapman S.B."/>
            <person name="Goldberg J."/>
            <person name="Griggs A."/>
            <person name="Gujja S."/>
            <person name="Hansen M."/>
            <person name="Howarth C."/>
            <person name="Imamovic A."/>
            <person name="Larimer J."/>
            <person name="McCowan C."/>
            <person name="Montmayeur A."/>
            <person name="Murphy C."/>
            <person name="Neiman D."/>
            <person name="Pearson M."/>
            <person name="Priest M."/>
            <person name="Roberts A."/>
            <person name="Saif S."/>
            <person name="Shea T."/>
            <person name="Sisk P."/>
            <person name="Sykes S."/>
            <person name="Wortman J."/>
            <person name="Nusbaum C."/>
            <person name="Birren B."/>
        </authorList>
    </citation>
    <scope>NUCLEOTIDE SEQUENCE [LARGE SCALE GENOMIC DNA]</scope>
    <source>
        <strain evidence="4">race PST-78</strain>
    </source>
</reference>
<feature type="chain" id="PRO_5005550759" description="Secreted protein" evidence="2">
    <location>
        <begin position="20"/>
        <end position="169"/>
    </location>
</feature>
<keyword evidence="2" id="KW-0732">Signal</keyword>
<protein>
    <recommendedName>
        <fullName evidence="5">Secreted protein</fullName>
    </recommendedName>
</protein>
<gene>
    <name evidence="3" type="ORF">PSTG_02588</name>
</gene>
<evidence type="ECO:0000313" key="3">
    <source>
        <dbReference type="EMBL" id="KNF04239.1"/>
    </source>
</evidence>
<dbReference type="EMBL" id="AJIL01000013">
    <property type="protein sequence ID" value="KNF04239.1"/>
    <property type="molecule type" value="Genomic_DNA"/>
</dbReference>
<evidence type="ECO:0000313" key="4">
    <source>
        <dbReference type="Proteomes" id="UP000054564"/>
    </source>
</evidence>
<dbReference type="OrthoDB" id="2504656at2759"/>
<comment type="caution">
    <text evidence="3">The sequence shown here is derived from an EMBL/GenBank/DDBJ whole genome shotgun (WGS) entry which is preliminary data.</text>
</comment>
<evidence type="ECO:0000256" key="2">
    <source>
        <dbReference type="SAM" id="SignalP"/>
    </source>
</evidence>
<accession>A0A0L0VY54</accession>